<evidence type="ECO:0000313" key="2">
    <source>
        <dbReference type="Proteomes" id="UP000829196"/>
    </source>
</evidence>
<dbReference type="AlphaFoldDB" id="A0A8T3BMU5"/>
<evidence type="ECO:0000313" key="1">
    <source>
        <dbReference type="EMBL" id="KAI0513426.1"/>
    </source>
</evidence>
<dbReference type="InterPro" id="IPR002328">
    <property type="entry name" value="ADH_Zn_CS"/>
</dbReference>
<gene>
    <name evidence="1" type="ORF">KFK09_009447</name>
</gene>
<organism evidence="1 2">
    <name type="scientific">Dendrobium nobile</name>
    <name type="common">Orchid</name>
    <dbReference type="NCBI Taxonomy" id="94219"/>
    <lineage>
        <taxon>Eukaryota</taxon>
        <taxon>Viridiplantae</taxon>
        <taxon>Streptophyta</taxon>
        <taxon>Embryophyta</taxon>
        <taxon>Tracheophyta</taxon>
        <taxon>Spermatophyta</taxon>
        <taxon>Magnoliopsida</taxon>
        <taxon>Liliopsida</taxon>
        <taxon>Asparagales</taxon>
        <taxon>Orchidaceae</taxon>
        <taxon>Epidendroideae</taxon>
        <taxon>Malaxideae</taxon>
        <taxon>Dendrobiinae</taxon>
        <taxon>Dendrobium</taxon>
    </lineage>
</organism>
<comment type="caution">
    <text evidence="1">The sequence shown here is derived from an EMBL/GenBank/DDBJ whole genome shotgun (WGS) entry which is preliminary data.</text>
</comment>
<keyword evidence="2" id="KW-1185">Reference proteome</keyword>
<reference evidence="1" key="1">
    <citation type="journal article" date="2022" name="Front. Genet.">
        <title>Chromosome-Scale Assembly of the Dendrobium nobile Genome Provides Insights Into the Molecular Mechanism of the Biosynthesis of the Medicinal Active Ingredient of Dendrobium.</title>
        <authorList>
            <person name="Xu Q."/>
            <person name="Niu S.-C."/>
            <person name="Li K.-L."/>
            <person name="Zheng P.-J."/>
            <person name="Zhang X.-J."/>
            <person name="Jia Y."/>
            <person name="Liu Y."/>
            <person name="Niu Y.-X."/>
            <person name="Yu L.-H."/>
            <person name="Chen D.-F."/>
            <person name="Zhang G.-Q."/>
        </authorList>
    </citation>
    <scope>NUCLEOTIDE SEQUENCE</scope>
    <source>
        <tissue evidence="1">Leaf</tissue>
    </source>
</reference>
<sequence>MVFSIVMGHEYSGRVRTQGFGVTHTRYFSHSISEGRSSDGSSLSQIVNLRVEVNSLCTEMREFMQQFQMQHPPEGSSQMLCKISHSNFNVGHLNTNILQSCYN</sequence>
<dbReference type="GO" id="GO:0008270">
    <property type="term" value="F:zinc ion binding"/>
    <property type="evidence" value="ECO:0007669"/>
    <property type="project" value="InterPro"/>
</dbReference>
<name>A0A8T3BMU5_DENNO</name>
<dbReference type="SMR" id="A0A8T3BMU5"/>
<protein>
    <submittedName>
        <fullName evidence="1">Uncharacterized protein</fullName>
    </submittedName>
</protein>
<dbReference type="PROSITE" id="PS00059">
    <property type="entry name" value="ADH_ZINC"/>
    <property type="match status" value="1"/>
</dbReference>
<proteinExistence type="predicted"/>
<dbReference type="EMBL" id="JAGYWB010000008">
    <property type="protein sequence ID" value="KAI0513426.1"/>
    <property type="molecule type" value="Genomic_DNA"/>
</dbReference>
<dbReference type="Proteomes" id="UP000829196">
    <property type="component" value="Unassembled WGS sequence"/>
</dbReference>
<dbReference type="GO" id="GO:0016491">
    <property type="term" value="F:oxidoreductase activity"/>
    <property type="evidence" value="ECO:0007669"/>
    <property type="project" value="InterPro"/>
</dbReference>
<accession>A0A8T3BMU5</accession>